<evidence type="ECO:0000256" key="5">
    <source>
        <dbReference type="ARBA" id="ARBA00022989"/>
    </source>
</evidence>
<feature type="chain" id="PRO_5013159748" description="Ammonium transporter" evidence="9">
    <location>
        <begin position="26"/>
        <end position="428"/>
    </location>
</feature>
<keyword evidence="12" id="KW-1185">Reference proteome</keyword>
<keyword evidence="9" id="KW-0732">Signal</keyword>
<comment type="similarity">
    <text evidence="2 8">Belongs to the ammonia transporter channel (TC 1.A.11.2) family.</text>
</comment>
<name>A0A1T0CMP0_9GAMM</name>
<feature type="transmembrane region" description="Helical" evidence="8">
    <location>
        <begin position="35"/>
        <end position="58"/>
    </location>
</feature>
<feature type="transmembrane region" description="Helical" evidence="8">
    <location>
        <begin position="339"/>
        <end position="363"/>
    </location>
</feature>
<dbReference type="InterPro" id="IPR024041">
    <property type="entry name" value="NH4_transpt_AmtB-like_dom"/>
</dbReference>
<evidence type="ECO:0000256" key="9">
    <source>
        <dbReference type="SAM" id="SignalP"/>
    </source>
</evidence>
<evidence type="ECO:0000313" key="12">
    <source>
        <dbReference type="Proteomes" id="UP000189800"/>
    </source>
</evidence>
<dbReference type="PROSITE" id="PS01219">
    <property type="entry name" value="AMMONIUM_TRANSP"/>
    <property type="match status" value="1"/>
</dbReference>
<comment type="caution">
    <text evidence="11">The sequence shown here is derived from an EMBL/GenBank/DDBJ whole genome shotgun (WGS) entry which is preliminary data.</text>
</comment>
<evidence type="ECO:0000256" key="3">
    <source>
        <dbReference type="ARBA" id="ARBA00022448"/>
    </source>
</evidence>
<feature type="transmembrane region" description="Helical" evidence="8">
    <location>
        <begin position="252"/>
        <end position="272"/>
    </location>
</feature>
<dbReference type="InterPro" id="IPR018047">
    <property type="entry name" value="Ammonium_transpt_CS"/>
</dbReference>
<feature type="transmembrane region" description="Helical" evidence="8">
    <location>
        <begin position="375"/>
        <end position="400"/>
    </location>
</feature>
<dbReference type="InterPro" id="IPR029020">
    <property type="entry name" value="Ammonium/urea_transptr"/>
</dbReference>
<evidence type="ECO:0000256" key="6">
    <source>
        <dbReference type="ARBA" id="ARBA00023136"/>
    </source>
</evidence>
<keyword evidence="6 8" id="KW-0472">Membrane</keyword>
<dbReference type="NCBIfam" id="TIGR00836">
    <property type="entry name" value="amt"/>
    <property type="match status" value="1"/>
</dbReference>
<dbReference type="EMBL" id="MUYU01000015">
    <property type="protein sequence ID" value="OOS23573.1"/>
    <property type="molecule type" value="Genomic_DNA"/>
</dbReference>
<keyword evidence="7 8" id="KW-0924">Ammonia transport</keyword>
<gene>
    <name evidence="11" type="ORF">B0680_06330</name>
</gene>
<evidence type="ECO:0000256" key="2">
    <source>
        <dbReference type="ARBA" id="ARBA00005887"/>
    </source>
</evidence>
<feature type="transmembrane region" description="Helical" evidence="8">
    <location>
        <begin position="70"/>
        <end position="91"/>
    </location>
</feature>
<evidence type="ECO:0000259" key="10">
    <source>
        <dbReference type="Pfam" id="PF00909"/>
    </source>
</evidence>
<dbReference type="SUPFAM" id="SSF111352">
    <property type="entry name" value="Ammonium transporter"/>
    <property type="match status" value="1"/>
</dbReference>
<feature type="transmembrane region" description="Helical" evidence="8">
    <location>
        <begin position="284"/>
        <end position="303"/>
    </location>
</feature>
<dbReference type="Proteomes" id="UP000189800">
    <property type="component" value="Unassembled WGS sequence"/>
</dbReference>
<feature type="transmembrane region" description="Helical" evidence="8">
    <location>
        <begin position="219"/>
        <end position="240"/>
    </location>
</feature>
<dbReference type="STRING" id="470453.B0680_06330"/>
<organism evidence="11 12">
    <name type="scientific">Moraxella pluranimalium</name>
    <dbReference type="NCBI Taxonomy" id="470453"/>
    <lineage>
        <taxon>Bacteria</taxon>
        <taxon>Pseudomonadati</taxon>
        <taxon>Pseudomonadota</taxon>
        <taxon>Gammaproteobacteria</taxon>
        <taxon>Moraxellales</taxon>
        <taxon>Moraxellaceae</taxon>
        <taxon>Moraxella</taxon>
    </lineage>
</organism>
<dbReference type="OrthoDB" id="9814202at2"/>
<evidence type="ECO:0000256" key="1">
    <source>
        <dbReference type="ARBA" id="ARBA00004141"/>
    </source>
</evidence>
<feature type="transmembrane region" description="Helical" evidence="8">
    <location>
        <begin position="121"/>
        <end position="142"/>
    </location>
</feature>
<feature type="domain" description="Ammonium transporter AmtB-like" evidence="10">
    <location>
        <begin position="35"/>
        <end position="425"/>
    </location>
</feature>
<dbReference type="Pfam" id="PF00909">
    <property type="entry name" value="Ammonium_transp"/>
    <property type="match status" value="1"/>
</dbReference>
<feature type="transmembrane region" description="Helical" evidence="8">
    <location>
        <begin position="186"/>
        <end position="207"/>
    </location>
</feature>
<dbReference type="Gene3D" id="1.10.3430.10">
    <property type="entry name" value="Ammonium transporter AmtB like domains"/>
    <property type="match status" value="1"/>
</dbReference>
<evidence type="ECO:0000256" key="4">
    <source>
        <dbReference type="ARBA" id="ARBA00022692"/>
    </source>
</evidence>
<keyword evidence="3 8" id="KW-0813">Transport</keyword>
<dbReference type="AlphaFoldDB" id="A0A1T0CMP0"/>
<evidence type="ECO:0000256" key="8">
    <source>
        <dbReference type="RuleBase" id="RU362002"/>
    </source>
</evidence>
<proteinExistence type="inferred from homology"/>
<feature type="transmembrane region" description="Helical" evidence="8">
    <location>
        <begin position="154"/>
        <end position="174"/>
    </location>
</feature>
<sequence length="428" mass="44073">MKALRKWQSALLGLGLLGMSNVAFAEDVLDTGDTAWVLVSTALVLMMTLPGLALFYAGMVRKKNILSTMMHSYGATAVVSVLWVVLGYSLAFSEGSMNAFVGGFANTMLAGVGLDDVSGTIPVILFVIFQLTFAVITVAILAGSLAERIKFGAFMWFSAAWVLLVYAPICHWVWGGGWLTGDALDFAGGTVVHINAGVAGLVLAALLGKRKDYGKGNLAPANLSLTLIGAGLVWVGWFGFNGGSALGANGSAAMALVVSQVAAAIGAIAWMVCEYFARGKASALGGASGAIAGLVGITPAAGFVDVSGALAIGVLTAVACFLMIQYGKRRLGIDDSLDAFGLHGVGGIVGAVLTGVFVSTEIYPDAANVSMASQLWLQIEGVLATIAYSAVMTAIIGLAIKYTIGLRVDAEDEYQGLDLAIHGEKIAD</sequence>
<evidence type="ECO:0000256" key="7">
    <source>
        <dbReference type="ARBA" id="ARBA00023177"/>
    </source>
</evidence>
<comment type="subcellular location">
    <subcellularLocation>
        <location evidence="8">Cell membrane</location>
        <topology evidence="8">Multi-pass membrane protein</topology>
    </subcellularLocation>
    <subcellularLocation>
        <location evidence="1">Membrane</location>
        <topology evidence="1">Multi-pass membrane protein</topology>
    </subcellularLocation>
</comment>
<accession>A0A1T0CMP0</accession>
<reference evidence="11 12" key="1">
    <citation type="submission" date="2017-02" db="EMBL/GenBank/DDBJ databases">
        <title>Draft genome sequence of Moraxella pluranimalium CCUG 54913T type strain.</title>
        <authorList>
            <person name="Salva-Serra F."/>
            <person name="Engstrom-Jakobsson H."/>
            <person name="Thorell K."/>
            <person name="Jaen-Luchoro D."/>
            <person name="Gonzales-Siles L."/>
            <person name="Karlsson R."/>
            <person name="Yazdan S."/>
            <person name="Boulund F."/>
            <person name="Johnning A."/>
            <person name="Engstrand L."/>
            <person name="Kristiansson E."/>
            <person name="Moore E."/>
        </authorList>
    </citation>
    <scope>NUCLEOTIDE SEQUENCE [LARGE SCALE GENOMIC DNA]</scope>
    <source>
        <strain evidence="11 12">CCUG 54913</strain>
    </source>
</reference>
<keyword evidence="4 8" id="KW-0812">Transmembrane</keyword>
<dbReference type="GO" id="GO:0008519">
    <property type="term" value="F:ammonium channel activity"/>
    <property type="evidence" value="ECO:0007669"/>
    <property type="project" value="InterPro"/>
</dbReference>
<dbReference type="GO" id="GO:0005886">
    <property type="term" value="C:plasma membrane"/>
    <property type="evidence" value="ECO:0007669"/>
    <property type="project" value="UniProtKB-SubCell"/>
</dbReference>
<feature type="transmembrane region" description="Helical" evidence="8">
    <location>
        <begin position="309"/>
        <end position="327"/>
    </location>
</feature>
<feature type="signal peptide" evidence="9">
    <location>
        <begin position="1"/>
        <end position="25"/>
    </location>
</feature>
<dbReference type="PANTHER" id="PTHR43029:SF10">
    <property type="entry name" value="AMMONIUM TRANSPORTER MEP2"/>
    <property type="match status" value="1"/>
</dbReference>
<evidence type="ECO:0000313" key="11">
    <source>
        <dbReference type="EMBL" id="OOS23573.1"/>
    </source>
</evidence>
<keyword evidence="5 8" id="KW-1133">Transmembrane helix</keyword>
<dbReference type="PANTHER" id="PTHR43029">
    <property type="entry name" value="AMMONIUM TRANSPORTER MEP2"/>
    <property type="match status" value="1"/>
</dbReference>
<protein>
    <recommendedName>
        <fullName evidence="8">Ammonium transporter</fullName>
    </recommendedName>
</protein>
<dbReference type="InterPro" id="IPR001905">
    <property type="entry name" value="Ammonium_transpt"/>
</dbReference>